<proteinExistence type="predicted"/>
<organism evidence="6 7">
    <name type="scientific">Candidatus Brachybacterium merdavium</name>
    <dbReference type="NCBI Taxonomy" id="2838513"/>
    <lineage>
        <taxon>Bacteria</taxon>
        <taxon>Bacillati</taxon>
        <taxon>Actinomycetota</taxon>
        <taxon>Actinomycetes</taxon>
        <taxon>Micrococcales</taxon>
        <taxon>Dermabacteraceae</taxon>
        <taxon>Brachybacterium</taxon>
    </lineage>
</organism>
<dbReference type="PROSITE" id="PS50977">
    <property type="entry name" value="HTH_TETR_2"/>
    <property type="match status" value="1"/>
</dbReference>
<dbReference type="PANTHER" id="PTHR47506">
    <property type="entry name" value="TRANSCRIPTIONAL REGULATORY PROTEIN"/>
    <property type="match status" value="1"/>
</dbReference>
<dbReference type="InterPro" id="IPR009057">
    <property type="entry name" value="Homeodomain-like_sf"/>
</dbReference>
<name>A0A9D2LEF1_9MICO</name>
<feature type="domain" description="HTH tetR-type" evidence="5">
    <location>
        <begin position="11"/>
        <end position="71"/>
    </location>
</feature>
<dbReference type="AlphaFoldDB" id="A0A9D2LEF1"/>
<keyword evidence="3" id="KW-0804">Transcription</keyword>
<evidence type="ECO:0000256" key="2">
    <source>
        <dbReference type="ARBA" id="ARBA00023125"/>
    </source>
</evidence>
<dbReference type="Proteomes" id="UP000823823">
    <property type="component" value="Unassembled WGS sequence"/>
</dbReference>
<dbReference type="InterPro" id="IPR036271">
    <property type="entry name" value="Tet_transcr_reg_TetR-rel_C_sf"/>
</dbReference>
<dbReference type="SUPFAM" id="SSF48498">
    <property type="entry name" value="Tetracyclin repressor-like, C-terminal domain"/>
    <property type="match status" value="1"/>
</dbReference>
<dbReference type="Gene3D" id="1.10.357.10">
    <property type="entry name" value="Tetracycline Repressor, domain 2"/>
    <property type="match status" value="1"/>
</dbReference>
<evidence type="ECO:0000259" key="5">
    <source>
        <dbReference type="PROSITE" id="PS50977"/>
    </source>
</evidence>
<keyword evidence="2 4" id="KW-0238">DNA-binding</keyword>
<dbReference type="GO" id="GO:0003677">
    <property type="term" value="F:DNA binding"/>
    <property type="evidence" value="ECO:0007669"/>
    <property type="project" value="UniProtKB-UniRule"/>
</dbReference>
<dbReference type="SUPFAM" id="SSF46689">
    <property type="entry name" value="Homeodomain-like"/>
    <property type="match status" value="1"/>
</dbReference>
<dbReference type="PANTHER" id="PTHR47506:SF1">
    <property type="entry name" value="HTH-TYPE TRANSCRIPTIONAL REGULATOR YJDC"/>
    <property type="match status" value="1"/>
</dbReference>
<evidence type="ECO:0000256" key="4">
    <source>
        <dbReference type="PROSITE-ProRule" id="PRU00335"/>
    </source>
</evidence>
<sequence>MATVPQVPTLTPAARAILDAAGDLFYDRGINAVGVDTVAAAAGTTKKTLYDQFGSKAALAVAYLSERDLNYRAWVELSVGQHSGTERILAVFDALDSWMGANSLKGCPFVHAHSELLGSPEHPAHDVIRGHKVWAREMLADLAREEGAESPDPLAVQLTSLLEGAAVLRSISEIPDAVAASRRAAALLIEDQIVGHRSTGA</sequence>
<evidence type="ECO:0000313" key="7">
    <source>
        <dbReference type="Proteomes" id="UP000823823"/>
    </source>
</evidence>
<dbReference type="InterPro" id="IPR001647">
    <property type="entry name" value="HTH_TetR"/>
</dbReference>
<reference evidence="6" key="1">
    <citation type="journal article" date="2021" name="PeerJ">
        <title>Extensive microbial diversity within the chicken gut microbiome revealed by metagenomics and culture.</title>
        <authorList>
            <person name="Gilroy R."/>
            <person name="Ravi A."/>
            <person name="Getino M."/>
            <person name="Pursley I."/>
            <person name="Horton D.L."/>
            <person name="Alikhan N.F."/>
            <person name="Baker D."/>
            <person name="Gharbi K."/>
            <person name="Hall N."/>
            <person name="Watson M."/>
            <person name="Adriaenssens E.M."/>
            <person name="Foster-Nyarko E."/>
            <person name="Jarju S."/>
            <person name="Secka A."/>
            <person name="Antonio M."/>
            <person name="Oren A."/>
            <person name="Chaudhuri R.R."/>
            <person name="La Ragione R."/>
            <person name="Hildebrand F."/>
            <person name="Pallen M.J."/>
        </authorList>
    </citation>
    <scope>NUCLEOTIDE SEQUENCE</scope>
    <source>
        <strain evidence="6">ChiHjej13B12-24818</strain>
    </source>
</reference>
<reference evidence="6" key="2">
    <citation type="submission" date="2021-04" db="EMBL/GenBank/DDBJ databases">
        <authorList>
            <person name="Gilroy R."/>
        </authorList>
    </citation>
    <scope>NUCLEOTIDE SEQUENCE</scope>
    <source>
        <strain evidence="6">ChiHjej13B12-24818</strain>
    </source>
</reference>
<keyword evidence="1" id="KW-0805">Transcription regulation</keyword>
<gene>
    <name evidence="6" type="ORF">H9786_10725</name>
</gene>
<dbReference type="EMBL" id="DWZH01000086">
    <property type="protein sequence ID" value="HJB10983.1"/>
    <property type="molecule type" value="Genomic_DNA"/>
</dbReference>
<comment type="caution">
    <text evidence="6">The sequence shown here is derived from an EMBL/GenBank/DDBJ whole genome shotgun (WGS) entry which is preliminary data.</text>
</comment>
<dbReference type="PRINTS" id="PR00455">
    <property type="entry name" value="HTHTETR"/>
</dbReference>
<evidence type="ECO:0000256" key="3">
    <source>
        <dbReference type="ARBA" id="ARBA00023163"/>
    </source>
</evidence>
<evidence type="ECO:0000313" key="6">
    <source>
        <dbReference type="EMBL" id="HJB10983.1"/>
    </source>
</evidence>
<protein>
    <submittedName>
        <fullName evidence="6">TetR/AcrR family transcriptional regulator</fullName>
    </submittedName>
</protein>
<dbReference type="Pfam" id="PF00440">
    <property type="entry name" value="TetR_N"/>
    <property type="match status" value="1"/>
</dbReference>
<evidence type="ECO:0000256" key="1">
    <source>
        <dbReference type="ARBA" id="ARBA00023015"/>
    </source>
</evidence>
<feature type="DNA-binding region" description="H-T-H motif" evidence="4">
    <location>
        <begin position="34"/>
        <end position="53"/>
    </location>
</feature>
<accession>A0A9D2LEF1</accession>